<dbReference type="AlphaFoldDB" id="A0A835RP00"/>
<dbReference type="OrthoDB" id="409725at2759"/>
<proteinExistence type="predicted"/>
<evidence type="ECO:0000313" key="2">
    <source>
        <dbReference type="Proteomes" id="UP000636800"/>
    </source>
</evidence>
<evidence type="ECO:0000313" key="1">
    <source>
        <dbReference type="EMBL" id="KAG0495651.1"/>
    </source>
</evidence>
<protein>
    <submittedName>
        <fullName evidence="1">Uncharacterized protein</fullName>
    </submittedName>
</protein>
<gene>
    <name evidence="1" type="ORF">HPP92_000342</name>
</gene>
<name>A0A835RP00_VANPL</name>
<dbReference type="Proteomes" id="UP000636800">
    <property type="component" value="Chromosome 1"/>
</dbReference>
<comment type="caution">
    <text evidence="1">The sequence shown here is derived from an EMBL/GenBank/DDBJ whole genome shotgun (WGS) entry which is preliminary data.</text>
</comment>
<reference evidence="1 2" key="1">
    <citation type="journal article" date="2020" name="Nat. Food">
        <title>A phased Vanilla planifolia genome enables genetic improvement of flavour and production.</title>
        <authorList>
            <person name="Hasing T."/>
            <person name="Tang H."/>
            <person name="Brym M."/>
            <person name="Khazi F."/>
            <person name="Huang T."/>
            <person name="Chambers A.H."/>
        </authorList>
    </citation>
    <scope>NUCLEOTIDE SEQUENCE [LARGE SCALE GENOMIC DNA]</scope>
    <source>
        <tissue evidence="1">Leaf</tissue>
    </source>
</reference>
<accession>A0A835RP00</accession>
<keyword evidence="2" id="KW-1185">Reference proteome</keyword>
<dbReference type="EMBL" id="JADCNL010000001">
    <property type="protein sequence ID" value="KAG0495651.1"/>
    <property type="molecule type" value="Genomic_DNA"/>
</dbReference>
<organism evidence="1 2">
    <name type="scientific">Vanilla planifolia</name>
    <name type="common">Vanilla</name>
    <dbReference type="NCBI Taxonomy" id="51239"/>
    <lineage>
        <taxon>Eukaryota</taxon>
        <taxon>Viridiplantae</taxon>
        <taxon>Streptophyta</taxon>
        <taxon>Embryophyta</taxon>
        <taxon>Tracheophyta</taxon>
        <taxon>Spermatophyta</taxon>
        <taxon>Magnoliopsida</taxon>
        <taxon>Liliopsida</taxon>
        <taxon>Asparagales</taxon>
        <taxon>Orchidaceae</taxon>
        <taxon>Vanilloideae</taxon>
        <taxon>Vanilleae</taxon>
        <taxon>Vanilla</taxon>
    </lineage>
</organism>
<sequence>MMACGSSSTEVEDEYEKLVIRMNPPRVSVDNNSCKKATLINVQSANKPGSLLEVVQSFM</sequence>